<dbReference type="PANTHER" id="PTHR10983">
    <property type="entry name" value="1-ACYLGLYCEROL-3-PHOSPHATE ACYLTRANSFERASE-RELATED"/>
    <property type="match status" value="1"/>
</dbReference>
<accession>A0A7H9B4H5</accession>
<name>A0A7H9B4H5_ZYGMR</name>
<dbReference type="GO" id="GO:0036149">
    <property type="term" value="P:phosphatidylinositol acyl-chain remodeling"/>
    <property type="evidence" value="ECO:0007669"/>
    <property type="project" value="TreeGrafter"/>
</dbReference>
<dbReference type="KEGG" id="zmk:HG535_0F01010"/>
<dbReference type="AlphaFoldDB" id="A0A7H9B4H5"/>
<organism evidence="1 2">
    <name type="scientific">Zygotorulaspora mrakii</name>
    <name type="common">Zygosaccharomyces mrakii</name>
    <dbReference type="NCBI Taxonomy" id="42260"/>
    <lineage>
        <taxon>Eukaryota</taxon>
        <taxon>Fungi</taxon>
        <taxon>Dikarya</taxon>
        <taxon>Ascomycota</taxon>
        <taxon>Saccharomycotina</taxon>
        <taxon>Saccharomycetes</taxon>
        <taxon>Saccharomycetales</taxon>
        <taxon>Saccharomycetaceae</taxon>
        <taxon>Zygotorulaspora</taxon>
    </lineage>
</organism>
<dbReference type="GO" id="GO:0005783">
    <property type="term" value="C:endoplasmic reticulum"/>
    <property type="evidence" value="ECO:0007669"/>
    <property type="project" value="TreeGrafter"/>
</dbReference>
<proteinExistence type="predicted"/>
<dbReference type="RefSeq" id="XP_037145317.1">
    <property type="nucleotide sequence ID" value="XM_037289422.1"/>
</dbReference>
<dbReference type="GO" id="GO:0016746">
    <property type="term" value="F:acyltransferase activity"/>
    <property type="evidence" value="ECO:0007669"/>
    <property type="project" value="TreeGrafter"/>
</dbReference>
<dbReference type="PANTHER" id="PTHR10983:SF70">
    <property type="entry name" value="PROTEIN MUM3"/>
    <property type="match status" value="1"/>
</dbReference>
<dbReference type="Proteomes" id="UP000509704">
    <property type="component" value="Chromosome 6"/>
</dbReference>
<gene>
    <name evidence="1" type="ORF">HG535_0F01010</name>
</gene>
<protein>
    <submittedName>
        <fullName evidence="1">Uncharacterized protein</fullName>
    </submittedName>
</protein>
<evidence type="ECO:0000313" key="1">
    <source>
        <dbReference type="EMBL" id="QLG73591.1"/>
    </source>
</evidence>
<dbReference type="GeneID" id="59237350"/>
<dbReference type="EMBL" id="CP058609">
    <property type="protein sequence ID" value="QLG73591.1"/>
    <property type="molecule type" value="Genomic_DNA"/>
</dbReference>
<reference evidence="1 2" key="1">
    <citation type="submission" date="2020-07" db="EMBL/GenBank/DDBJ databases">
        <title>The yeast mating-type switching endonuclease HO is a domesticated member of an unorthodox homing genetic element family.</title>
        <authorList>
            <person name="Coughlan A.Y."/>
            <person name="Lombardi L."/>
            <person name="Braun-Galleani S."/>
            <person name="Martos A.R."/>
            <person name="Galeote V."/>
            <person name="Bigey F."/>
            <person name="Dequin S."/>
            <person name="Byrne K.P."/>
            <person name="Wolfe K.H."/>
        </authorList>
    </citation>
    <scope>NUCLEOTIDE SEQUENCE [LARGE SCALE GENOMIC DNA]</scope>
    <source>
        <strain evidence="1 2">NRRL Y-6702</strain>
    </source>
</reference>
<keyword evidence="2" id="KW-1185">Reference proteome</keyword>
<evidence type="ECO:0000313" key="2">
    <source>
        <dbReference type="Proteomes" id="UP000509704"/>
    </source>
</evidence>
<dbReference type="OrthoDB" id="189226at2759"/>
<sequence length="497" mass="57494">MAVRDSVETNFFGSIHNIQKTWEVYDWICVSLRIAILCSYIISQSVISCCQRFLKFSVQNHLMNILLKINQTLCNCVPFFGKHLQQVLPKAISFISERVLPGLEKLSQVVQLCFQLHVVEMTLKDKKNVQIFVTAESDDLNLYDENNRVMTTLLISNHRSINDYVLINYLLQHSGYNSISFANKREILKNFWSTGELSFPRLKFLTWGKVVNFPHLSLIKNILIKDENSFVMPKEIKQHLSKDGNEVVTIFPEVNILTTELSIVQRKLNQDYSFVAKFYNVLYPRFKSFISVVRCFGNINRVKTKHHSSVFDNAKKILNNGVDKFVIKASSQSENTVEQDFAQASMVLGLQNSYGGEIKEEPSKCNNGKQEKAVPKELIRVNRNLFDFTIVYYKPKCTNTKFDHDHLNGQFKLHNGYQLEQVNPSFFEMLQPEKVSIEENPTYTTTKPPIVIMIHIKKHELGPLLPAKGRNLEKWLENQWSQKDKLIDCIENGISIR</sequence>